<keyword evidence="1" id="KW-0472">Membrane</keyword>
<feature type="transmembrane region" description="Helical" evidence="1">
    <location>
        <begin position="14"/>
        <end position="37"/>
    </location>
</feature>
<dbReference type="Pfam" id="PF05359">
    <property type="entry name" value="DUF748"/>
    <property type="match status" value="2"/>
</dbReference>
<protein>
    <recommendedName>
        <fullName evidence="4">DUF748 domain-containing protein</fullName>
    </recommendedName>
</protein>
<dbReference type="PANTHER" id="PTHR30441">
    <property type="entry name" value="DUF748 DOMAIN-CONTAINING PROTEIN"/>
    <property type="match status" value="1"/>
</dbReference>
<dbReference type="EMBL" id="CP020946">
    <property type="protein sequence ID" value="ASD62991.1"/>
    <property type="molecule type" value="Genomic_DNA"/>
</dbReference>
<organism evidence="2 3">
    <name type="scientific">Bdellovibrio bacteriovorus</name>
    <dbReference type="NCBI Taxonomy" id="959"/>
    <lineage>
        <taxon>Bacteria</taxon>
        <taxon>Pseudomonadati</taxon>
        <taxon>Bdellovibrionota</taxon>
        <taxon>Bdellovibrionia</taxon>
        <taxon>Bdellovibrionales</taxon>
        <taxon>Pseudobdellovibrionaceae</taxon>
        <taxon>Bdellovibrio</taxon>
    </lineage>
</organism>
<evidence type="ECO:0000313" key="3">
    <source>
        <dbReference type="Proteomes" id="UP000197003"/>
    </source>
</evidence>
<name>A0A1Z3N6F1_BDEBC</name>
<dbReference type="Proteomes" id="UP000197003">
    <property type="component" value="Chromosome"/>
</dbReference>
<dbReference type="PANTHER" id="PTHR30441:SF8">
    <property type="entry name" value="DUF748 DOMAIN-CONTAINING PROTEIN"/>
    <property type="match status" value="1"/>
</dbReference>
<sequence length="735" mass="81165">MQRELCMTTTVKRILQIGILLLGLYSLAGFVLAPWIIKSQIIQQCEKRLQTTPKVGAVSLNPFTFELLIKDFLLPSKDQEKPRLAFNHFSVNLTWYALFNQEIRLKSVMLDGAAARFVVFKSGDTNWELTPTGEPEKDTSQDSDWILTLEQIQIRESGVDFFDYTHATPLELPLGPMNLAAANISTSLGSRTSLKSLNISFGEQGSLNLSGDMQLKPVTVNLIVEARQVPLDFLTAYLSDHTYLTLKKGQADTVSRIQYQNGRVRVTGEAQIHDLALVPENQDKPVVEWAQLDLQGIDVTTGPVDLKAAELVLKGLKTDVELRKDGTLNFRSFVKKSPQAPAEAEITKPADATKKAPLKYYIEKLTLSDGLVNYADLQIRPNFKALVHDLEGSVGPISPKADEKIQIALSGQVEAYGKFKGKGFVIPGTKRPTLDLDMNFHNIEMTTFTPYSGHFAGYEIKKGKLFLDLNYKLVNSRIKGSNKVLLDQFTLGDKVESKNATGWPLKLGLALMKDRKGQIKFQLPVEGDVNSPSFSLGNLIWTAVKNMIINIVAAPFDFLASLVGGGDDMQDIRFAPGQSELKAGEKEKLIKLAQALAERPQLNLEIRGEYQAADRQALQVKALEEKLEPLIAKNKDRSKAVRTVAKENLQPEAFEVIEDQFAKDPAGRTAAWEKKTAEALSVSDDELKVLALARGKAVMTELAAGKVETERLYLLSGSAGEAGKAPQVTLLLKEN</sequence>
<dbReference type="AlphaFoldDB" id="A0A1Z3N6F1"/>
<dbReference type="OrthoDB" id="5287741at2"/>
<dbReference type="InterPro" id="IPR008023">
    <property type="entry name" value="DUF748"/>
</dbReference>
<proteinExistence type="predicted"/>
<evidence type="ECO:0000256" key="1">
    <source>
        <dbReference type="SAM" id="Phobius"/>
    </source>
</evidence>
<evidence type="ECO:0008006" key="4">
    <source>
        <dbReference type="Google" id="ProtNLM"/>
    </source>
</evidence>
<dbReference type="GO" id="GO:0090313">
    <property type="term" value="P:regulation of protein targeting to membrane"/>
    <property type="evidence" value="ECO:0007669"/>
    <property type="project" value="TreeGrafter"/>
</dbReference>
<keyword evidence="1" id="KW-0812">Transmembrane</keyword>
<accession>A0A1Z3N6F1</accession>
<dbReference type="GO" id="GO:0005886">
    <property type="term" value="C:plasma membrane"/>
    <property type="evidence" value="ECO:0007669"/>
    <property type="project" value="TreeGrafter"/>
</dbReference>
<keyword evidence="1" id="KW-1133">Transmembrane helix</keyword>
<reference evidence="2 3" key="1">
    <citation type="submission" date="2017-04" db="EMBL/GenBank/DDBJ databases">
        <title>Whole genome sequence of Bdellovibrio bacteriovorus strain SSB218315.</title>
        <authorList>
            <person name="Oyedara O."/>
            <person name="Rodriguez-Perez M.A."/>
        </authorList>
    </citation>
    <scope>NUCLEOTIDE SEQUENCE [LARGE SCALE GENOMIC DNA]</scope>
    <source>
        <strain evidence="2 3">SSB218315</strain>
    </source>
</reference>
<dbReference type="InterPro" id="IPR052894">
    <property type="entry name" value="AsmA-related"/>
</dbReference>
<gene>
    <name evidence="2" type="ORF">B9G79_05110</name>
</gene>
<evidence type="ECO:0000313" key="2">
    <source>
        <dbReference type="EMBL" id="ASD62991.1"/>
    </source>
</evidence>